<sequence length="119" mass="13283">MPSNNLNQIAANMKRLRAEKGVTIGQIAGKTGVSYEVLTRIEKGTEPKVDQATLILIASYFGVKTDDLVGSSSIERYMVTGGRRIDLSDFTDAELTDLENYLIFLRWKRLKGKSAQQRT</sequence>
<evidence type="ECO:0000313" key="3">
    <source>
        <dbReference type="Proteomes" id="UP000609346"/>
    </source>
</evidence>
<name>A0ABR8MWJ4_9BACL</name>
<keyword evidence="3" id="KW-1185">Reference proteome</keyword>
<proteinExistence type="predicted"/>
<comment type="caution">
    <text evidence="2">The sequence shown here is derived from an EMBL/GenBank/DDBJ whole genome shotgun (WGS) entry which is preliminary data.</text>
</comment>
<accession>A0ABR8MWJ4</accession>
<evidence type="ECO:0000313" key="2">
    <source>
        <dbReference type="EMBL" id="MBD3919275.1"/>
    </source>
</evidence>
<dbReference type="Pfam" id="PF01381">
    <property type="entry name" value="HTH_3"/>
    <property type="match status" value="1"/>
</dbReference>
<dbReference type="Proteomes" id="UP000609346">
    <property type="component" value="Unassembled WGS sequence"/>
</dbReference>
<dbReference type="EMBL" id="JACXZA010000002">
    <property type="protein sequence ID" value="MBD3919275.1"/>
    <property type="molecule type" value="Genomic_DNA"/>
</dbReference>
<dbReference type="Gene3D" id="1.10.260.40">
    <property type="entry name" value="lambda repressor-like DNA-binding domains"/>
    <property type="match status" value="1"/>
</dbReference>
<dbReference type="InterPro" id="IPR001387">
    <property type="entry name" value="Cro/C1-type_HTH"/>
</dbReference>
<dbReference type="CDD" id="cd00093">
    <property type="entry name" value="HTH_XRE"/>
    <property type="match status" value="1"/>
</dbReference>
<protein>
    <submittedName>
        <fullName evidence="2">Helix-turn-helix transcriptional regulator</fullName>
    </submittedName>
</protein>
<dbReference type="InterPro" id="IPR010982">
    <property type="entry name" value="Lambda_DNA-bd_dom_sf"/>
</dbReference>
<evidence type="ECO:0000259" key="1">
    <source>
        <dbReference type="PROSITE" id="PS50943"/>
    </source>
</evidence>
<feature type="domain" description="HTH cro/C1-type" evidence="1">
    <location>
        <begin position="13"/>
        <end position="68"/>
    </location>
</feature>
<dbReference type="SUPFAM" id="SSF47413">
    <property type="entry name" value="lambda repressor-like DNA-binding domains"/>
    <property type="match status" value="1"/>
</dbReference>
<dbReference type="PROSITE" id="PS50943">
    <property type="entry name" value="HTH_CROC1"/>
    <property type="match status" value="1"/>
</dbReference>
<gene>
    <name evidence="2" type="ORF">H8B09_10965</name>
</gene>
<reference evidence="2 3" key="1">
    <citation type="submission" date="2020-09" db="EMBL/GenBank/DDBJ databases">
        <title>Paenibacillus sp. strain PR3 16S rRNA gene Genome sequencing and assembly.</title>
        <authorList>
            <person name="Kim J."/>
        </authorList>
    </citation>
    <scope>NUCLEOTIDE SEQUENCE [LARGE SCALE GENOMIC DNA]</scope>
    <source>
        <strain evidence="2 3">PR3</strain>
    </source>
</reference>
<dbReference type="RefSeq" id="WP_191203532.1">
    <property type="nucleotide sequence ID" value="NZ_JACXZA010000002.1"/>
</dbReference>
<dbReference type="SMART" id="SM00530">
    <property type="entry name" value="HTH_XRE"/>
    <property type="match status" value="1"/>
</dbReference>
<organism evidence="2 3">
    <name type="scientific">Paenibacillus terricola</name>
    <dbReference type="NCBI Taxonomy" id="2763503"/>
    <lineage>
        <taxon>Bacteria</taxon>
        <taxon>Bacillati</taxon>
        <taxon>Bacillota</taxon>
        <taxon>Bacilli</taxon>
        <taxon>Bacillales</taxon>
        <taxon>Paenibacillaceae</taxon>
        <taxon>Paenibacillus</taxon>
    </lineage>
</organism>